<dbReference type="GO" id="GO:0005743">
    <property type="term" value="C:mitochondrial inner membrane"/>
    <property type="evidence" value="ECO:0007669"/>
    <property type="project" value="TreeGrafter"/>
</dbReference>
<evidence type="ECO:0000313" key="1">
    <source>
        <dbReference type="EMBL" id="KOC61616.1"/>
    </source>
</evidence>
<evidence type="ECO:0000313" key="2">
    <source>
        <dbReference type="Proteomes" id="UP000053825"/>
    </source>
</evidence>
<name>A0A0L7QT17_9HYME</name>
<dbReference type="GO" id="GO:0032981">
    <property type="term" value="P:mitochondrial respiratory chain complex I assembly"/>
    <property type="evidence" value="ECO:0007669"/>
    <property type="project" value="TreeGrafter"/>
</dbReference>
<proteinExistence type="predicted"/>
<dbReference type="InterPro" id="IPR036748">
    <property type="entry name" value="MTH938-like_sf"/>
</dbReference>
<accession>A0A0L7QT17</accession>
<dbReference type="EMBL" id="KQ414756">
    <property type="protein sequence ID" value="KOC61616.1"/>
    <property type="molecule type" value="Genomic_DNA"/>
</dbReference>
<keyword evidence="1" id="KW-0830">Ubiquinone</keyword>
<keyword evidence="2" id="KW-1185">Reference proteome</keyword>
<dbReference type="OrthoDB" id="20681at2759"/>
<dbReference type="InterPro" id="IPR007523">
    <property type="entry name" value="NDUFAF3/AAMDC"/>
</dbReference>
<reference evidence="1 2" key="1">
    <citation type="submission" date="2015-07" db="EMBL/GenBank/DDBJ databases">
        <title>The genome of Habropoda laboriosa.</title>
        <authorList>
            <person name="Pan H."/>
            <person name="Kapheim K."/>
        </authorList>
    </citation>
    <scope>NUCLEOTIDE SEQUENCE [LARGE SCALE GENOMIC DNA]</scope>
    <source>
        <strain evidence="1">0110345459</strain>
    </source>
</reference>
<sequence length="187" mass="21200">MLLDNKFFLVKRLLQNVRQFHSSGFRTGYEGPGKTTVNIINDTDEKLLIDRCLSIGFTMNNNSLTIGPIAIFPETVLSWNVGCTKDINEASLSLFTILKPTLDILILGLEIKCEYNEIRELKKILLKYNIKNEIFPVQQACGVYNFLVSEGRYVAAGLIPPIHSKILKPEKEINKELIQDKKLINST</sequence>
<dbReference type="AlphaFoldDB" id="A0A0L7QT17"/>
<dbReference type="PANTHER" id="PTHR21192:SF2">
    <property type="entry name" value="NADH DEHYDROGENASE [UBIQUINONE] 1 ALPHA SUBCOMPLEX ASSEMBLY FACTOR 3"/>
    <property type="match status" value="1"/>
</dbReference>
<dbReference type="PANTHER" id="PTHR21192">
    <property type="entry name" value="NUCLEAR PROTEIN E3-3"/>
    <property type="match status" value="1"/>
</dbReference>
<dbReference type="Gene3D" id="3.40.1230.10">
    <property type="entry name" value="MTH938-like"/>
    <property type="match status" value="1"/>
</dbReference>
<dbReference type="Pfam" id="PF04430">
    <property type="entry name" value="DUF498"/>
    <property type="match status" value="1"/>
</dbReference>
<dbReference type="SUPFAM" id="SSF64076">
    <property type="entry name" value="MTH938-like"/>
    <property type="match status" value="1"/>
</dbReference>
<gene>
    <name evidence="1" type="ORF">WH47_05763</name>
</gene>
<organism evidence="1 2">
    <name type="scientific">Habropoda laboriosa</name>
    <dbReference type="NCBI Taxonomy" id="597456"/>
    <lineage>
        <taxon>Eukaryota</taxon>
        <taxon>Metazoa</taxon>
        <taxon>Ecdysozoa</taxon>
        <taxon>Arthropoda</taxon>
        <taxon>Hexapoda</taxon>
        <taxon>Insecta</taxon>
        <taxon>Pterygota</taxon>
        <taxon>Neoptera</taxon>
        <taxon>Endopterygota</taxon>
        <taxon>Hymenoptera</taxon>
        <taxon>Apocrita</taxon>
        <taxon>Aculeata</taxon>
        <taxon>Apoidea</taxon>
        <taxon>Anthophila</taxon>
        <taxon>Apidae</taxon>
        <taxon>Habropoda</taxon>
    </lineage>
</organism>
<dbReference type="STRING" id="597456.A0A0L7QT17"/>
<dbReference type="Proteomes" id="UP000053825">
    <property type="component" value="Unassembled WGS sequence"/>
</dbReference>
<protein>
    <submittedName>
        <fullName evidence="1">NADH dehydrogenase [ubiquinone] 1 alpha subcomplex assembly factor 3</fullName>
    </submittedName>
</protein>